<dbReference type="EMBL" id="QBIY01011630">
    <property type="protein sequence ID" value="RXN30198.1"/>
    <property type="molecule type" value="Genomic_DNA"/>
</dbReference>
<sequence length="67" mass="7460">MDREVRAEAVAVQTSPYHLPLNKMGPQDDPEAFLELLENTAETAGWPREQWAMRLIPLLSGEAQVAA</sequence>
<proteinExistence type="predicted"/>
<keyword evidence="2" id="KW-1185">Reference proteome</keyword>
<protein>
    <submittedName>
        <fullName evidence="1">SCAN domain-containing SCAND2P</fullName>
    </submittedName>
</protein>
<evidence type="ECO:0000313" key="1">
    <source>
        <dbReference type="EMBL" id="RXN30198.1"/>
    </source>
</evidence>
<reference evidence="1 2" key="1">
    <citation type="submission" date="2018-03" db="EMBL/GenBank/DDBJ databases">
        <title>Draft genome sequence of Rohu Carp (Labeo rohita).</title>
        <authorList>
            <person name="Das P."/>
            <person name="Kushwaha B."/>
            <person name="Joshi C.G."/>
            <person name="Kumar D."/>
            <person name="Nagpure N.S."/>
            <person name="Sahoo L."/>
            <person name="Das S.P."/>
            <person name="Bit A."/>
            <person name="Patnaik S."/>
            <person name="Meher P.K."/>
            <person name="Jayasankar P."/>
            <person name="Koringa P.G."/>
            <person name="Patel N.V."/>
            <person name="Hinsu A.T."/>
            <person name="Kumar R."/>
            <person name="Pandey M."/>
            <person name="Agarwal S."/>
            <person name="Srivastava S."/>
            <person name="Singh M."/>
            <person name="Iquebal M.A."/>
            <person name="Jaiswal S."/>
            <person name="Angadi U.B."/>
            <person name="Kumar N."/>
            <person name="Raza M."/>
            <person name="Shah T.M."/>
            <person name="Rai A."/>
            <person name="Jena J.K."/>
        </authorList>
    </citation>
    <scope>NUCLEOTIDE SEQUENCE [LARGE SCALE GENOMIC DNA]</scope>
    <source>
        <strain evidence="1">DASCIFA01</strain>
        <tissue evidence="1">Testis</tissue>
    </source>
</reference>
<dbReference type="STRING" id="84645.A0A498N7P7"/>
<accession>A0A498N7P7</accession>
<dbReference type="Proteomes" id="UP000290572">
    <property type="component" value="Unassembled WGS sequence"/>
</dbReference>
<gene>
    <name evidence="1" type="ORF">ROHU_017829</name>
</gene>
<dbReference type="AlphaFoldDB" id="A0A498N7P7"/>
<name>A0A498N7P7_LABRO</name>
<evidence type="ECO:0000313" key="2">
    <source>
        <dbReference type="Proteomes" id="UP000290572"/>
    </source>
</evidence>
<organism evidence="1 2">
    <name type="scientific">Labeo rohita</name>
    <name type="common">Indian major carp</name>
    <name type="synonym">Cyprinus rohita</name>
    <dbReference type="NCBI Taxonomy" id="84645"/>
    <lineage>
        <taxon>Eukaryota</taxon>
        <taxon>Metazoa</taxon>
        <taxon>Chordata</taxon>
        <taxon>Craniata</taxon>
        <taxon>Vertebrata</taxon>
        <taxon>Euteleostomi</taxon>
        <taxon>Actinopterygii</taxon>
        <taxon>Neopterygii</taxon>
        <taxon>Teleostei</taxon>
        <taxon>Ostariophysi</taxon>
        <taxon>Cypriniformes</taxon>
        <taxon>Cyprinidae</taxon>
        <taxon>Labeoninae</taxon>
        <taxon>Labeonini</taxon>
        <taxon>Labeo</taxon>
    </lineage>
</organism>
<comment type="caution">
    <text evidence="1">The sequence shown here is derived from an EMBL/GenBank/DDBJ whole genome shotgun (WGS) entry which is preliminary data.</text>
</comment>